<gene>
    <name evidence="2" type="ORF">BGO89_08345</name>
</gene>
<dbReference type="SUPFAM" id="SSF50952">
    <property type="entry name" value="Soluble quinoprotein glucose dehydrogenase"/>
    <property type="match status" value="1"/>
</dbReference>
<organism evidence="2 3">
    <name type="scientific">Candidatus Kapaibacterium thiocyanatum</name>
    <dbReference type="NCBI Taxonomy" id="1895771"/>
    <lineage>
        <taxon>Bacteria</taxon>
        <taxon>Pseudomonadati</taxon>
        <taxon>Candidatus Kapaibacteriota</taxon>
        <taxon>Candidatus Kapaibacteriia</taxon>
        <taxon>Candidatus Kapaibacteriales</taxon>
        <taxon>Candidatus Kapaibacteriaceae</taxon>
        <taxon>Candidatus Kapaibacterium</taxon>
    </lineage>
</organism>
<proteinExistence type="predicted"/>
<accession>A0A1M3L3Z4</accession>
<sequence length="669" mass="73900">MQQLQAQQDFTVRRVSDSLRVVWEVTWGPDNHLWASERKGYISRIDPETGERQELLDVHERMHQIMEGGLLGLALHPDFPDSPYVFTGYIANGPEGSIYKAYFRYTYDGTALVDPVEIFRQEEGWAWHQGGRMKIGPDRKLYITNGELPHTELVQDPSSIYGKTLRMNLDGSIPDDNPYPGSYMWTMGHRNQQGLVFLPDGTLLSAEHGPDTDDEVNILVKGRNYGWPDVVGPADTDDEKAYRAEHDTREPFWTTGPSTLALSGMSYYSDGPYTALGNSLLVTSLKAMSMTQLKLNATHDSIVNVKHWFPIRYGRLRDVCVTPSGRIFIATSNRDGGPVPEEIRPYDDCIYELIPVADDAKPELTIDDDTTVVRCLVGDAYIFRTYIRNTGDAPLNITSAYTYYFGESFNGVSSRIPFSIEPGRSFYVETQYRPSKEGPIDDILHIEIGHASIGAVKHPLRGLTVSGKLVPDHDAVVFPTFDGSMVDASVTFTNVGNDTITLQGVMIGGDGAESFRVQHVDPVTVAVGEKVTVPVEFYPYEAGTNLETIVAELTPITTSYFTPVVVLQGTSLITSVADADGTFAPELAIAPNPSTSRTSIMLRGWTGDVELSVTDMFGRIVWSSIVQSASMPHIMTWNGTSDGPTVTAGTYIVTARAGHRVASRLLIRE</sequence>
<comment type="caution">
    <text evidence="2">The sequence shown here is derived from an EMBL/GenBank/DDBJ whole genome shotgun (WGS) entry which is preliminary data.</text>
</comment>
<dbReference type="AlphaFoldDB" id="A0A1M3L3Z4"/>
<dbReference type="EMBL" id="MKVH01000008">
    <property type="protein sequence ID" value="OJX59990.1"/>
    <property type="molecule type" value="Genomic_DNA"/>
</dbReference>
<reference evidence="2 3" key="1">
    <citation type="submission" date="2016-09" db="EMBL/GenBank/DDBJ databases">
        <title>Genome-resolved meta-omics ties microbial dynamics to process performance in biotechnology for thiocyanate degradation.</title>
        <authorList>
            <person name="Kantor R.S."/>
            <person name="Huddy R.J."/>
            <person name="Iyer R."/>
            <person name="Thomas B.C."/>
            <person name="Brown C.T."/>
            <person name="Anantharaman K."/>
            <person name="Tringe S."/>
            <person name="Hettich R.L."/>
            <person name="Harrison S.T."/>
            <person name="Banfield J.F."/>
        </authorList>
    </citation>
    <scope>NUCLEOTIDE SEQUENCE [LARGE SCALE GENOMIC DNA]</scope>
    <source>
        <strain evidence="2">59-99</strain>
    </source>
</reference>
<dbReference type="NCBIfam" id="NF012200">
    <property type="entry name" value="choice_anch_D"/>
    <property type="match status" value="1"/>
</dbReference>
<dbReference type="STRING" id="1895771.BGO89_08345"/>
<dbReference type="PANTHER" id="PTHR19328:SF13">
    <property type="entry name" value="HIPL1 PROTEIN"/>
    <property type="match status" value="1"/>
</dbReference>
<dbReference type="Gene3D" id="2.120.10.30">
    <property type="entry name" value="TolB, C-terminal domain"/>
    <property type="match status" value="1"/>
</dbReference>
<dbReference type="Pfam" id="PF07995">
    <property type="entry name" value="GSDH"/>
    <property type="match status" value="1"/>
</dbReference>
<dbReference type="InterPro" id="IPR012938">
    <property type="entry name" value="Glc/Sorbosone_DH"/>
</dbReference>
<evidence type="ECO:0000313" key="2">
    <source>
        <dbReference type="EMBL" id="OJX59990.1"/>
    </source>
</evidence>
<dbReference type="PANTHER" id="PTHR19328">
    <property type="entry name" value="HEDGEHOG-INTERACTING PROTEIN"/>
    <property type="match status" value="1"/>
</dbReference>
<evidence type="ECO:0000313" key="3">
    <source>
        <dbReference type="Proteomes" id="UP000184233"/>
    </source>
</evidence>
<dbReference type="Proteomes" id="UP000184233">
    <property type="component" value="Unassembled WGS sequence"/>
</dbReference>
<dbReference type="Gene3D" id="2.60.40.10">
    <property type="entry name" value="Immunoglobulins"/>
    <property type="match status" value="1"/>
</dbReference>
<evidence type="ECO:0000259" key="1">
    <source>
        <dbReference type="Pfam" id="PF07995"/>
    </source>
</evidence>
<dbReference type="InterPro" id="IPR011041">
    <property type="entry name" value="Quinoprot_gluc/sorb_DH_b-prop"/>
</dbReference>
<feature type="domain" description="Glucose/Sorbosone dehydrogenase" evidence="1">
    <location>
        <begin position="21"/>
        <end position="336"/>
    </location>
</feature>
<name>A0A1M3L3Z4_9BACT</name>
<dbReference type="InterPro" id="IPR011042">
    <property type="entry name" value="6-blade_b-propeller_TolB-like"/>
</dbReference>
<dbReference type="InterPro" id="IPR013783">
    <property type="entry name" value="Ig-like_fold"/>
</dbReference>
<protein>
    <recommendedName>
        <fullName evidence="1">Glucose/Sorbosone dehydrogenase domain-containing protein</fullName>
    </recommendedName>
</protein>